<proteinExistence type="predicted"/>
<keyword evidence="2" id="KW-1185">Reference proteome</keyword>
<evidence type="ECO:0000313" key="2">
    <source>
        <dbReference type="Proteomes" id="UP000499080"/>
    </source>
</evidence>
<sequence>MMKESEDLRILERGKRLVTDALRLINEVFCHYNGYERIRTVIKRSSHEKRTNSAWVYLCLKNISQIKQKSEVCSPQPFLHTRCLLVSYHGIVKKIKYAFLKRSGL</sequence>
<dbReference type="Proteomes" id="UP000499080">
    <property type="component" value="Unassembled WGS sequence"/>
</dbReference>
<dbReference type="EMBL" id="BGPR01002199">
    <property type="protein sequence ID" value="GBM69507.1"/>
    <property type="molecule type" value="Genomic_DNA"/>
</dbReference>
<name>A0A4Y2HVJ8_ARAVE</name>
<comment type="caution">
    <text evidence="1">The sequence shown here is derived from an EMBL/GenBank/DDBJ whole genome shotgun (WGS) entry which is preliminary data.</text>
</comment>
<protein>
    <submittedName>
        <fullName evidence="1">Uncharacterized protein</fullName>
    </submittedName>
</protein>
<gene>
    <name evidence="1" type="ORF">AVEN_205384_1</name>
</gene>
<evidence type="ECO:0000313" key="1">
    <source>
        <dbReference type="EMBL" id="GBM69507.1"/>
    </source>
</evidence>
<reference evidence="1 2" key="1">
    <citation type="journal article" date="2019" name="Sci. Rep.">
        <title>Orb-weaving spider Araneus ventricosus genome elucidates the spidroin gene catalogue.</title>
        <authorList>
            <person name="Kono N."/>
            <person name="Nakamura H."/>
            <person name="Ohtoshi R."/>
            <person name="Moran D.A.P."/>
            <person name="Shinohara A."/>
            <person name="Yoshida Y."/>
            <person name="Fujiwara M."/>
            <person name="Mori M."/>
            <person name="Tomita M."/>
            <person name="Arakawa K."/>
        </authorList>
    </citation>
    <scope>NUCLEOTIDE SEQUENCE [LARGE SCALE GENOMIC DNA]</scope>
</reference>
<organism evidence="1 2">
    <name type="scientific">Araneus ventricosus</name>
    <name type="common">Orbweaver spider</name>
    <name type="synonym">Epeira ventricosa</name>
    <dbReference type="NCBI Taxonomy" id="182803"/>
    <lineage>
        <taxon>Eukaryota</taxon>
        <taxon>Metazoa</taxon>
        <taxon>Ecdysozoa</taxon>
        <taxon>Arthropoda</taxon>
        <taxon>Chelicerata</taxon>
        <taxon>Arachnida</taxon>
        <taxon>Araneae</taxon>
        <taxon>Araneomorphae</taxon>
        <taxon>Entelegynae</taxon>
        <taxon>Araneoidea</taxon>
        <taxon>Araneidae</taxon>
        <taxon>Araneus</taxon>
    </lineage>
</organism>
<accession>A0A4Y2HVJ8</accession>
<dbReference type="AlphaFoldDB" id="A0A4Y2HVJ8"/>